<gene>
    <name evidence="1" type="ORF">ENI26_06320</name>
</gene>
<reference evidence="1" key="1">
    <citation type="journal article" date="2020" name="mSystems">
        <title>Genome- and Community-Level Interaction Insights into Carbon Utilization and Element Cycling Functions of Hydrothermarchaeota in Hydrothermal Sediment.</title>
        <authorList>
            <person name="Zhou Z."/>
            <person name="Liu Y."/>
            <person name="Xu W."/>
            <person name="Pan J."/>
            <person name="Luo Z.H."/>
            <person name="Li M."/>
        </authorList>
    </citation>
    <scope>NUCLEOTIDE SEQUENCE [LARGE SCALE GENOMIC DNA]</scope>
    <source>
        <strain evidence="1">HyVt-380</strain>
    </source>
</reference>
<protein>
    <submittedName>
        <fullName evidence="1">Uncharacterized protein</fullName>
    </submittedName>
</protein>
<dbReference type="Proteomes" id="UP000886384">
    <property type="component" value="Unassembled WGS sequence"/>
</dbReference>
<sequence>MTKLTKRQAEDIQRYISEQNYQGSWSSEFHKLFEPALEALMEYETERHITIPWETLPEDSPIKKFAEAYNYHNDDCCEGYEFCEHVLTEFSNIEKLDALKIYNEEPNTQDFFVCAQLLKSGYNLSPKLIGEILERVIEEAGSSRADVPSLGIKKIKRGRPTNKKHRQWYLDHLVMKVSQLTEKNNMTLTDAYESIAREKHKSPATIRRDYERYIKARKEQRNHWKRKDGEK</sequence>
<name>A0A7C2AB20_9GAMM</name>
<evidence type="ECO:0000313" key="1">
    <source>
        <dbReference type="EMBL" id="HEC73973.1"/>
    </source>
</evidence>
<dbReference type="EMBL" id="DRHY01000139">
    <property type="protein sequence ID" value="HEC73973.1"/>
    <property type="molecule type" value="Genomic_DNA"/>
</dbReference>
<dbReference type="AlphaFoldDB" id="A0A7C2AB20"/>
<accession>A0A7C2AB20</accession>
<comment type="caution">
    <text evidence="1">The sequence shown here is derived from an EMBL/GenBank/DDBJ whole genome shotgun (WGS) entry which is preliminary data.</text>
</comment>
<organism evidence="1">
    <name type="scientific">Methylophaga aminisulfidivorans</name>
    <dbReference type="NCBI Taxonomy" id="230105"/>
    <lineage>
        <taxon>Bacteria</taxon>
        <taxon>Pseudomonadati</taxon>
        <taxon>Pseudomonadota</taxon>
        <taxon>Gammaproteobacteria</taxon>
        <taxon>Thiotrichales</taxon>
        <taxon>Piscirickettsiaceae</taxon>
        <taxon>Methylophaga</taxon>
    </lineage>
</organism>
<proteinExistence type="predicted"/>